<evidence type="ECO:0000256" key="3">
    <source>
        <dbReference type="ARBA" id="ARBA00023136"/>
    </source>
</evidence>
<evidence type="ECO:0000313" key="7">
    <source>
        <dbReference type="EMBL" id="CAB4181418.1"/>
    </source>
</evidence>
<evidence type="ECO:0000256" key="4">
    <source>
        <dbReference type="ARBA" id="ARBA00023139"/>
    </source>
</evidence>
<dbReference type="Pfam" id="PF03783">
    <property type="entry name" value="CsgG"/>
    <property type="match status" value="1"/>
</dbReference>
<dbReference type="EMBL" id="LR798454">
    <property type="protein sequence ID" value="CAB5238490.1"/>
    <property type="molecule type" value="Genomic_DNA"/>
</dbReference>
<dbReference type="PANTHER" id="PTHR41164:SF1">
    <property type="entry name" value="CURLI PRODUCTION ASSEMBLY_TRANSPORT COMPONENT CSGG"/>
    <property type="match status" value="1"/>
</dbReference>
<evidence type="ECO:0000313" key="9">
    <source>
        <dbReference type="EMBL" id="CAB4211419.1"/>
    </source>
</evidence>
<organism evidence="8">
    <name type="scientific">uncultured Caudovirales phage</name>
    <dbReference type="NCBI Taxonomy" id="2100421"/>
    <lineage>
        <taxon>Viruses</taxon>
        <taxon>Duplodnaviria</taxon>
        <taxon>Heunggongvirae</taxon>
        <taxon>Uroviricota</taxon>
        <taxon>Caudoviricetes</taxon>
        <taxon>Peduoviridae</taxon>
        <taxon>Maltschvirus</taxon>
        <taxon>Maltschvirus maltsch</taxon>
    </lineage>
</organism>
<dbReference type="EMBL" id="LR797019">
    <property type="protein sequence ID" value="CAB4181418.1"/>
    <property type="molecule type" value="Genomic_DNA"/>
</dbReference>
<dbReference type="InterPro" id="IPR005534">
    <property type="entry name" value="Curli_assmbl/transp-comp_CsgG"/>
</dbReference>
<keyword evidence="3" id="KW-0472">Membrane</keyword>
<evidence type="ECO:0000256" key="1">
    <source>
        <dbReference type="ARBA" id="ARBA00022475"/>
    </source>
</evidence>
<keyword evidence="5" id="KW-0449">Lipoprotein</keyword>
<accession>A0A6J5RM04</accession>
<dbReference type="PROSITE" id="PS51257">
    <property type="entry name" value="PROKAR_LIPOPROTEIN"/>
    <property type="match status" value="1"/>
</dbReference>
<dbReference type="PANTHER" id="PTHR41164">
    <property type="entry name" value="CURLI PRODUCTION ASSEMBLY/TRANSPORT COMPONENT CSGG"/>
    <property type="match status" value="1"/>
</dbReference>
<evidence type="ECO:0000313" key="8">
    <source>
        <dbReference type="EMBL" id="CAB4198423.1"/>
    </source>
</evidence>
<dbReference type="EMBL" id="LR797375">
    <property type="protein sequence ID" value="CAB4211419.1"/>
    <property type="molecule type" value="Genomic_DNA"/>
</dbReference>
<sequence length="394" mass="43318">MRNVVLSFLILLLSGCAVIQKAGLEHKPEVAPNKLEKEFDAIPSPDGKKVTVAVYSFTDKTGQKKPTPGIASFSSAVTQGGEVFLIRALQDVGRAQWFDVVERVNVDNLTKERTIIRQMREAYEGKEAKPLMPLQFAGLIMEGGIIGYDSGSESGGAAHRFLGIGTQTQYSKDTVTVSLRAVSVNTGKVLVAVTVTKVVYSTADSVAVLKFLNNGTQGFEAEAGLTINEPGTLAVKATIEAAVVELIKEGERRGVWDYKKPVVTAPVVIPEVIIPEKKEEPKVVEKQPEVVIIPEKKEEPKVVEKQPEVVIIPEKKEEPKVEEKKPEVKPSVMILIKDVYVTNIPDGPVKMWFFGKNKEVVISNPVDSSSEWVEVKDKIGRKGYTKRENLKEKN</sequence>
<reference evidence="8" key="1">
    <citation type="submission" date="2020-05" db="EMBL/GenBank/DDBJ databases">
        <authorList>
            <person name="Chiriac C."/>
            <person name="Salcher M."/>
            <person name="Ghai R."/>
            <person name="Kavagutti S V."/>
        </authorList>
    </citation>
    <scope>NUCLEOTIDE SEQUENCE</scope>
</reference>
<dbReference type="EMBL" id="LR796861">
    <property type="protein sequence ID" value="CAB4170305.1"/>
    <property type="molecule type" value="Genomic_DNA"/>
</dbReference>
<dbReference type="EMBL" id="LR797272">
    <property type="protein sequence ID" value="CAB4198423.1"/>
    <property type="molecule type" value="Genomic_DNA"/>
</dbReference>
<evidence type="ECO:0000313" key="10">
    <source>
        <dbReference type="EMBL" id="CAB5238490.1"/>
    </source>
</evidence>
<evidence type="ECO:0000256" key="5">
    <source>
        <dbReference type="ARBA" id="ARBA00023288"/>
    </source>
</evidence>
<gene>
    <name evidence="7" type="ORF">UFOVP1066_30</name>
    <name evidence="8" type="ORF">UFOVP1315_85</name>
    <name evidence="9" type="ORF">UFOVP1421_46</name>
    <name evidence="10" type="ORF">UFOVP1525_56</name>
    <name evidence="6" type="ORF">UFOVP909_19</name>
</gene>
<dbReference type="Gene3D" id="3.40.50.10610">
    <property type="entry name" value="ABC-type transport auxiliary lipoprotein component"/>
    <property type="match status" value="2"/>
</dbReference>
<protein>
    <submittedName>
        <fullName evidence="8">Curli production assembly/transport protein CsgG</fullName>
    </submittedName>
</protein>
<name>A0A6J5RM04_9CAUD</name>
<evidence type="ECO:0000256" key="2">
    <source>
        <dbReference type="ARBA" id="ARBA00022729"/>
    </source>
</evidence>
<keyword evidence="2" id="KW-0732">Signal</keyword>
<evidence type="ECO:0000313" key="6">
    <source>
        <dbReference type="EMBL" id="CAB4170305.1"/>
    </source>
</evidence>
<keyword evidence="4" id="KW-0564">Palmitate</keyword>
<proteinExistence type="predicted"/>
<keyword evidence="1" id="KW-1003">Cell membrane</keyword>